<name>A0AAD5U367_9FUNG</name>
<keyword evidence="4" id="KW-0418">Kinase</keyword>
<sequence>MEQHSIQPTTSFQNSNSNIREGNDNATNKAVDIPENMNKILPTESKLQNSPLVATFISRNSSFSRVSTTSSNSSDELNASNKHNDSTSSTNFTGSLTENSNLNSNVENIFNFTEEEDLFLTSDALIRKKTQQNKNSLTSPSSHLHFRRSSASQEEIKETLNASICEDSLTGVRVLNQYKISKILGRGSYGVVHLGEDQEKHIPVAIKEFSKLKLLKTKQQKLQQLNSGFGGKLFARGRGRGGMRGGRPSSSAPASLDQNPIDLVRNEVAIFKKLNHVNVVKLYEVLDSPTDVNGNNNLLTSFSKDSLYMVFECCENGPIMDLSIDNKVKPFSEVQARRAFQQLILGIEYLHENGISHRDIKPDNILLSSDGTLKIVDFGVSEMFVKGTDLSDRSAGSPAFFSPELCVARHGDVSSKAADIWAMGITLYCLIFGKLPFSGASILDIYENIKTQIPVYPVENLNPMLIDLFDKILDKNPCTRITMDSLRNHAWVTDNGNQPIPSKEVNCVGLVTYITEEEYNNAVKKIQGLFTVIKAASKFKHGSKSYSLNSLNNRASLQSLSSLSSTIEEYSNHSIKDLSAVHINDVSCNNENTGTK</sequence>
<dbReference type="InterPro" id="IPR000719">
    <property type="entry name" value="Prot_kinase_dom"/>
</dbReference>
<dbReference type="Gene3D" id="1.10.510.10">
    <property type="entry name" value="Transferase(Phosphotransferase) domain 1"/>
    <property type="match status" value="1"/>
</dbReference>
<evidence type="ECO:0000259" key="8">
    <source>
        <dbReference type="PROSITE" id="PS50011"/>
    </source>
</evidence>
<dbReference type="PROSITE" id="PS00108">
    <property type="entry name" value="PROTEIN_KINASE_ST"/>
    <property type="match status" value="1"/>
</dbReference>
<dbReference type="CDD" id="cd14008">
    <property type="entry name" value="STKc_LKB1_CaMKK"/>
    <property type="match status" value="1"/>
</dbReference>
<feature type="compositionally biased region" description="Polar residues" evidence="7">
    <location>
        <begin position="132"/>
        <end position="142"/>
    </location>
</feature>
<protein>
    <recommendedName>
        <fullName evidence="8">Protein kinase domain-containing protein</fullName>
    </recommendedName>
</protein>
<keyword evidence="5 6" id="KW-0067">ATP-binding</keyword>
<dbReference type="PANTHER" id="PTHR43895:SF150">
    <property type="entry name" value="SERINE_THREONINE-PROTEIN KINASE STK11"/>
    <property type="match status" value="1"/>
</dbReference>
<dbReference type="GO" id="GO:0005737">
    <property type="term" value="C:cytoplasm"/>
    <property type="evidence" value="ECO:0007669"/>
    <property type="project" value="TreeGrafter"/>
</dbReference>
<dbReference type="Proteomes" id="UP001211065">
    <property type="component" value="Unassembled WGS sequence"/>
</dbReference>
<dbReference type="PANTHER" id="PTHR43895">
    <property type="entry name" value="CALCIUM/CALMODULIN-DEPENDENT PROTEIN KINASE KINASE-RELATED"/>
    <property type="match status" value="1"/>
</dbReference>
<dbReference type="InterPro" id="IPR011009">
    <property type="entry name" value="Kinase-like_dom_sf"/>
</dbReference>
<dbReference type="SUPFAM" id="SSF56112">
    <property type="entry name" value="Protein kinase-like (PK-like)"/>
    <property type="match status" value="1"/>
</dbReference>
<gene>
    <name evidence="9" type="ORF">HK099_001800</name>
</gene>
<evidence type="ECO:0000256" key="6">
    <source>
        <dbReference type="PROSITE-ProRule" id="PRU10141"/>
    </source>
</evidence>
<organism evidence="9 10">
    <name type="scientific">Clydaea vesicula</name>
    <dbReference type="NCBI Taxonomy" id="447962"/>
    <lineage>
        <taxon>Eukaryota</taxon>
        <taxon>Fungi</taxon>
        <taxon>Fungi incertae sedis</taxon>
        <taxon>Chytridiomycota</taxon>
        <taxon>Chytridiomycota incertae sedis</taxon>
        <taxon>Chytridiomycetes</taxon>
        <taxon>Lobulomycetales</taxon>
        <taxon>Lobulomycetaceae</taxon>
        <taxon>Clydaea</taxon>
    </lineage>
</organism>
<dbReference type="GO" id="GO:0004674">
    <property type="term" value="F:protein serine/threonine kinase activity"/>
    <property type="evidence" value="ECO:0007669"/>
    <property type="project" value="UniProtKB-KW"/>
</dbReference>
<evidence type="ECO:0000256" key="2">
    <source>
        <dbReference type="ARBA" id="ARBA00022679"/>
    </source>
</evidence>
<dbReference type="PROSITE" id="PS50011">
    <property type="entry name" value="PROTEIN_KINASE_DOM"/>
    <property type="match status" value="1"/>
</dbReference>
<evidence type="ECO:0000256" key="3">
    <source>
        <dbReference type="ARBA" id="ARBA00022741"/>
    </source>
</evidence>
<evidence type="ECO:0000256" key="1">
    <source>
        <dbReference type="ARBA" id="ARBA00022527"/>
    </source>
</evidence>
<feature type="region of interest" description="Disordered" evidence="7">
    <location>
        <begin position="237"/>
        <end position="257"/>
    </location>
</feature>
<dbReference type="InterPro" id="IPR017441">
    <property type="entry name" value="Protein_kinase_ATP_BS"/>
</dbReference>
<feature type="region of interest" description="Disordered" evidence="7">
    <location>
        <begin position="131"/>
        <end position="150"/>
    </location>
</feature>
<dbReference type="AlphaFoldDB" id="A0AAD5U367"/>
<evidence type="ECO:0000256" key="7">
    <source>
        <dbReference type="SAM" id="MobiDB-lite"/>
    </source>
</evidence>
<evidence type="ECO:0000313" key="10">
    <source>
        <dbReference type="Proteomes" id="UP001211065"/>
    </source>
</evidence>
<dbReference type="SMART" id="SM00220">
    <property type="entry name" value="S_TKc"/>
    <property type="match status" value="1"/>
</dbReference>
<feature type="compositionally biased region" description="Low complexity" evidence="7">
    <location>
        <begin position="64"/>
        <end position="74"/>
    </location>
</feature>
<feature type="region of interest" description="Disordered" evidence="7">
    <location>
        <begin position="64"/>
        <end position="100"/>
    </location>
</feature>
<evidence type="ECO:0000256" key="4">
    <source>
        <dbReference type="ARBA" id="ARBA00022777"/>
    </source>
</evidence>
<keyword evidence="1" id="KW-0723">Serine/threonine-protein kinase</keyword>
<accession>A0AAD5U367</accession>
<evidence type="ECO:0000256" key="5">
    <source>
        <dbReference type="ARBA" id="ARBA00022840"/>
    </source>
</evidence>
<dbReference type="PROSITE" id="PS00107">
    <property type="entry name" value="PROTEIN_KINASE_ATP"/>
    <property type="match status" value="1"/>
</dbReference>
<dbReference type="GO" id="GO:0005524">
    <property type="term" value="F:ATP binding"/>
    <property type="evidence" value="ECO:0007669"/>
    <property type="project" value="UniProtKB-UniRule"/>
</dbReference>
<feature type="compositionally biased region" description="Polar residues" evidence="7">
    <location>
        <begin position="75"/>
        <end position="100"/>
    </location>
</feature>
<proteinExistence type="predicted"/>
<dbReference type="Pfam" id="PF00069">
    <property type="entry name" value="Pkinase"/>
    <property type="match status" value="1"/>
</dbReference>
<feature type="compositionally biased region" description="Polar residues" evidence="7">
    <location>
        <begin position="1"/>
        <end position="28"/>
    </location>
</feature>
<keyword evidence="10" id="KW-1185">Reference proteome</keyword>
<dbReference type="EMBL" id="JADGJW010000155">
    <property type="protein sequence ID" value="KAJ3222876.1"/>
    <property type="molecule type" value="Genomic_DNA"/>
</dbReference>
<keyword evidence="3 6" id="KW-0547">Nucleotide-binding</keyword>
<keyword evidence="2" id="KW-0808">Transferase</keyword>
<dbReference type="Gene3D" id="3.30.200.20">
    <property type="entry name" value="Phosphorylase Kinase, domain 1"/>
    <property type="match status" value="1"/>
</dbReference>
<feature type="domain" description="Protein kinase" evidence="8">
    <location>
        <begin position="178"/>
        <end position="492"/>
    </location>
</feature>
<comment type="caution">
    <text evidence="9">The sequence shown here is derived from an EMBL/GenBank/DDBJ whole genome shotgun (WGS) entry which is preliminary data.</text>
</comment>
<feature type="compositionally biased region" description="Polar residues" evidence="7">
    <location>
        <begin position="248"/>
        <end position="257"/>
    </location>
</feature>
<reference evidence="9" key="1">
    <citation type="submission" date="2020-05" db="EMBL/GenBank/DDBJ databases">
        <title>Phylogenomic resolution of chytrid fungi.</title>
        <authorList>
            <person name="Stajich J.E."/>
            <person name="Amses K."/>
            <person name="Simmons R."/>
            <person name="Seto K."/>
            <person name="Myers J."/>
            <person name="Bonds A."/>
            <person name="Quandt C.A."/>
            <person name="Barry K."/>
            <person name="Liu P."/>
            <person name="Grigoriev I."/>
            <person name="Longcore J.E."/>
            <person name="James T.Y."/>
        </authorList>
    </citation>
    <scope>NUCLEOTIDE SEQUENCE</scope>
    <source>
        <strain evidence="9">JEL0476</strain>
    </source>
</reference>
<feature type="region of interest" description="Disordered" evidence="7">
    <location>
        <begin position="1"/>
        <end position="29"/>
    </location>
</feature>
<dbReference type="GO" id="GO:0007165">
    <property type="term" value="P:signal transduction"/>
    <property type="evidence" value="ECO:0007669"/>
    <property type="project" value="TreeGrafter"/>
</dbReference>
<feature type="binding site" evidence="6">
    <location>
        <position position="207"/>
    </location>
    <ligand>
        <name>ATP</name>
        <dbReference type="ChEBI" id="CHEBI:30616"/>
    </ligand>
</feature>
<dbReference type="InterPro" id="IPR008271">
    <property type="entry name" value="Ser/Thr_kinase_AS"/>
</dbReference>
<evidence type="ECO:0000313" key="9">
    <source>
        <dbReference type="EMBL" id="KAJ3222876.1"/>
    </source>
</evidence>
<dbReference type="FunFam" id="1.10.510.10:FF:000571">
    <property type="entry name" value="Maternal embryonic leucine zipper kinase"/>
    <property type="match status" value="1"/>
</dbReference>